<evidence type="ECO:0000313" key="2">
    <source>
        <dbReference type="EMBL" id="KFM60948.1"/>
    </source>
</evidence>
<dbReference type="InterPro" id="IPR053189">
    <property type="entry name" value="Clp_protease_adapter_ClpF"/>
</dbReference>
<dbReference type="Proteomes" id="UP000054359">
    <property type="component" value="Unassembled WGS sequence"/>
</dbReference>
<dbReference type="Gene3D" id="2.30.30.390">
    <property type="entry name" value="Hemimethylated DNA-binding domain"/>
    <property type="match status" value="1"/>
</dbReference>
<dbReference type="SUPFAM" id="SSF141255">
    <property type="entry name" value="YccV-like"/>
    <property type="match status" value="1"/>
</dbReference>
<protein>
    <recommendedName>
        <fullName evidence="1">Hemimethylated DNA-binding domain-containing protein</fullName>
    </recommendedName>
</protein>
<organism evidence="2 3">
    <name type="scientific">Stegodyphus mimosarum</name>
    <name type="common">African social velvet spider</name>
    <dbReference type="NCBI Taxonomy" id="407821"/>
    <lineage>
        <taxon>Eukaryota</taxon>
        <taxon>Metazoa</taxon>
        <taxon>Ecdysozoa</taxon>
        <taxon>Arthropoda</taxon>
        <taxon>Chelicerata</taxon>
        <taxon>Arachnida</taxon>
        <taxon>Araneae</taxon>
        <taxon>Araneomorphae</taxon>
        <taxon>Entelegynae</taxon>
        <taxon>Eresoidea</taxon>
        <taxon>Eresidae</taxon>
        <taxon>Stegodyphus</taxon>
    </lineage>
</organism>
<dbReference type="NCBIfam" id="TIGR02097">
    <property type="entry name" value="yccV"/>
    <property type="match status" value="1"/>
</dbReference>
<reference evidence="2 3" key="1">
    <citation type="submission" date="2013-11" db="EMBL/GenBank/DDBJ databases">
        <title>Genome sequencing of Stegodyphus mimosarum.</title>
        <authorList>
            <person name="Bechsgaard J."/>
        </authorList>
    </citation>
    <scope>NUCLEOTIDE SEQUENCE [LARGE SCALE GENOMIC DNA]</scope>
</reference>
<dbReference type="InterPro" id="IPR036623">
    <property type="entry name" value="Hemimethylated_DNA-bd_sf"/>
</dbReference>
<keyword evidence="3" id="KW-1185">Reference proteome</keyword>
<dbReference type="GO" id="GO:0003677">
    <property type="term" value="F:DNA binding"/>
    <property type="evidence" value="ECO:0007669"/>
    <property type="project" value="InterPro"/>
</dbReference>
<dbReference type="OMA" id="ISRWCGS"/>
<dbReference type="AlphaFoldDB" id="A0A087T759"/>
<dbReference type="OrthoDB" id="28868at2759"/>
<evidence type="ECO:0000313" key="3">
    <source>
        <dbReference type="Proteomes" id="UP000054359"/>
    </source>
</evidence>
<proteinExistence type="predicted"/>
<dbReference type="Pfam" id="PF08755">
    <property type="entry name" value="YccV-like"/>
    <property type="match status" value="1"/>
</dbReference>
<evidence type="ECO:0000259" key="1">
    <source>
        <dbReference type="Pfam" id="PF08755"/>
    </source>
</evidence>
<dbReference type="InterPro" id="IPR011722">
    <property type="entry name" value="Hemimethylated_DNA-bd_dom"/>
</dbReference>
<accession>A0A087T759</accession>
<sequence length="161" mass="19084">MTLTLPDFLVAVVLFSCVPLQYILVQNWGNTESSRAYAINRFINRLVEFRDRYLVFNSWKRWLFQLLKIGYFFPLTDDPDDVGESPAIEVMKYKQKNGFFAFSPEPRTYRSPEVKFRVGQVVIHKNWKYRGVVIGWDEKAKAPEEWLDNMHGPENKVSYFM</sequence>
<feature type="domain" description="Hemimethylated DNA-binding" evidence="1">
    <location>
        <begin position="114"/>
        <end position="152"/>
    </location>
</feature>
<dbReference type="PANTHER" id="PTHR48439:SF1">
    <property type="entry name" value="HEMIMETHYLATED DNA-BINDING DOMAIN-CONTAINING PROTEIN"/>
    <property type="match status" value="1"/>
</dbReference>
<dbReference type="EMBL" id="KK113748">
    <property type="protein sequence ID" value="KFM60948.1"/>
    <property type="molecule type" value="Genomic_DNA"/>
</dbReference>
<name>A0A087T759_STEMI</name>
<gene>
    <name evidence="2" type="ORF">X975_01775</name>
</gene>
<dbReference type="STRING" id="407821.A0A087T759"/>
<feature type="non-terminal residue" evidence="2">
    <location>
        <position position="161"/>
    </location>
</feature>
<dbReference type="PANTHER" id="PTHR48439">
    <property type="entry name" value="HEMIMETHYLATED DNA-BINDING DOMAIN-CONTAINING PROTEIN"/>
    <property type="match status" value="1"/>
</dbReference>